<accession>A0AA88TE61</accession>
<proteinExistence type="predicted"/>
<evidence type="ECO:0000313" key="2">
    <source>
        <dbReference type="EMBL" id="KAK2870758.1"/>
    </source>
</evidence>
<dbReference type="Proteomes" id="UP001187343">
    <property type="component" value="Unassembled WGS sequence"/>
</dbReference>
<protein>
    <submittedName>
        <fullName evidence="2">Uncharacterized protein</fullName>
    </submittedName>
</protein>
<dbReference type="EMBL" id="JAUYZG010000023">
    <property type="protein sequence ID" value="KAK2870758.1"/>
    <property type="molecule type" value="Genomic_DNA"/>
</dbReference>
<dbReference type="AlphaFoldDB" id="A0AA88TE61"/>
<gene>
    <name evidence="2" type="ORF">Q8A67_023285</name>
</gene>
<keyword evidence="3" id="KW-1185">Reference proteome</keyword>
<evidence type="ECO:0000256" key="1">
    <source>
        <dbReference type="SAM" id="MobiDB-lite"/>
    </source>
</evidence>
<name>A0AA88TE61_9TELE</name>
<reference evidence="2" key="1">
    <citation type="submission" date="2023-08" db="EMBL/GenBank/DDBJ databases">
        <title>Chromosome-level Genome Assembly of mud carp (Cirrhinus molitorella).</title>
        <authorList>
            <person name="Liu H."/>
        </authorList>
    </citation>
    <scope>NUCLEOTIDE SEQUENCE</scope>
    <source>
        <strain evidence="2">Prfri</strain>
        <tissue evidence="2">Muscle</tissue>
    </source>
</reference>
<evidence type="ECO:0000313" key="3">
    <source>
        <dbReference type="Proteomes" id="UP001187343"/>
    </source>
</evidence>
<sequence>MCELETSVRRRHFLPSFALNCAVILLYDDNPLVEMNEAGRSRCQPNAPLQSRVAGDELPGEWIRMRRSLIPSLFLLPRGDLTDDTRADQDPQRGEGRLKDFLRRL</sequence>
<organism evidence="2 3">
    <name type="scientific">Cirrhinus molitorella</name>
    <name type="common">mud carp</name>
    <dbReference type="NCBI Taxonomy" id="172907"/>
    <lineage>
        <taxon>Eukaryota</taxon>
        <taxon>Metazoa</taxon>
        <taxon>Chordata</taxon>
        <taxon>Craniata</taxon>
        <taxon>Vertebrata</taxon>
        <taxon>Euteleostomi</taxon>
        <taxon>Actinopterygii</taxon>
        <taxon>Neopterygii</taxon>
        <taxon>Teleostei</taxon>
        <taxon>Ostariophysi</taxon>
        <taxon>Cypriniformes</taxon>
        <taxon>Cyprinidae</taxon>
        <taxon>Labeoninae</taxon>
        <taxon>Labeonini</taxon>
        <taxon>Cirrhinus</taxon>
    </lineage>
</organism>
<feature type="compositionally biased region" description="Basic and acidic residues" evidence="1">
    <location>
        <begin position="80"/>
        <end position="105"/>
    </location>
</feature>
<comment type="caution">
    <text evidence="2">The sequence shown here is derived from an EMBL/GenBank/DDBJ whole genome shotgun (WGS) entry which is preliminary data.</text>
</comment>
<feature type="region of interest" description="Disordered" evidence="1">
    <location>
        <begin position="78"/>
        <end position="105"/>
    </location>
</feature>